<name>A0A3M7MB67_9PLEO</name>
<sequence length="837" mass="93174">MCEATQQLEAHKQQTCRPTSAHAIQIIAAVSAVVSAFRSGSEIFKLVKKKRRAARKDQELAQQEWEEEQLQSSLLAGEKQISLRYERDQRELGDFIRIGDDVARERLYHIASMLQSEIIDTLNLAATNEFCTLNLCLLHEASITNRKDTLTALDELKQRIYLEFHTARQLKGVCEESRAWQSCPSSQIIHRNSYDAIRSARNGFASSVASSPAHMGPRHVRKGLSESFQTSGRRNPSIDLQSAYTPTQAVGPNLSAALDELRPDHRASIIREIQHVINSYQDFNIDSETNPQNSHKTGHEHPVRRDTLVMLNDRALLDHNNRRESYGNYCQALTPELAGHGIARSVSVPPISQDMYGLGKEHPSYNQPYDTPDSYFHLQAQRPPPRWSRGSVSSSAVSNAASLDRDSSNSSQVSNAEVAPPPPRKSPRRRLTISVPNTTTDPQHDENRRTSLSSYSPHAAARDRYTSSPIKGLAHLRTHSNPSSITPFRYDADANSLSPTSMDLNPPTHMPWPGDEDSRDTSPSTQYAVPQLYTPPIEEEEENGDEEEEELHTKKPTHHQHSLSVPTVQRTASTYSESVYSDTSEQKPPTPSSFSAYLAATSPFASLKTIMGLRHANTSPSVTSTDSSNSFSIGILPGRRMRTSIIRSDSVAQTGGEKMLNGRPNKENDYWGFCKGAWAVREDPSKGIHVRTQPCGYYNSRQLFACKSCAFSGDVFKAPHPTKKGKTVDVVDPRIHTSKSGIRYRWIFLAKSHVKKKIADPKVHSWSEDNFGCIICCIEGNASSVYGGVETLLDHVAREHVADMSERTRGKVNCVLGRVAGEAEDWDINVPIFGSLE</sequence>
<feature type="region of interest" description="Disordered" evidence="1">
    <location>
        <begin position="354"/>
        <end position="594"/>
    </location>
</feature>
<protein>
    <submittedName>
        <fullName evidence="2">SH3 domain-containing</fullName>
    </submittedName>
</protein>
<feature type="compositionally biased region" description="Polar residues" evidence="1">
    <location>
        <begin position="226"/>
        <end position="239"/>
    </location>
</feature>
<feature type="region of interest" description="Disordered" evidence="1">
    <location>
        <begin position="207"/>
        <end position="239"/>
    </location>
</feature>
<feature type="compositionally biased region" description="Low complexity" evidence="1">
    <location>
        <begin position="391"/>
        <end position="402"/>
    </location>
</feature>
<organism evidence="2 3">
    <name type="scientific">Pyrenophora seminiperda CCB06</name>
    <dbReference type="NCBI Taxonomy" id="1302712"/>
    <lineage>
        <taxon>Eukaryota</taxon>
        <taxon>Fungi</taxon>
        <taxon>Dikarya</taxon>
        <taxon>Ascomycota</taxon>
        <taxon>Pezizomycotina</taxon>
        <taxon>Dothideomycetes</taxon>
        <taxon>Pleosporomycetidae</taxon>
        <taxon>Pleosporales</taxon>
        <taxon>Pleosporineae</taxon>
        <taxon>Pleosporaceae</taxon>
        <taxon>Pyrenophora</taxon>
    </lineage>
</organism>
<evidence type="ECO:0000313" key="3">
    <source>
        <dbReference type="Proteomes" id="UP000265663"/>
    </source>
</evidence>
<feature type="compositionally biased region" description="Acidic residues" evidence="1">
    <location>
        <begin position="537"/>
        <end position="550"/>
    </location>
</feature>
<proteinExistence type="predicted"/>
<feature type="compositionally biased region" description="Polar residues" evidence="1">
    <location>
        <begin position="562"/>
        <end position="594"/>
    </location>
</feature>
<keyword evidence="3" id="KW-1185">Reference proteome</keyword>
<dbReference type="AlphaFoldDB" id="A0A3M7MB67"/>
<evidence type="ECO:0000313" key="2">
    <source>
        <dbReference type="EMBL" id="RMZ71727.1"/>
    </source>
</evidence>
<accession>A0A3M7MB67</accession>
<evidence type="ECO:0000256" key="1">
    <source>
        <dbReference type="SAM" id="MobiDB-lite"/>
    </source>
</evidence>
<dbReference type="EMBL" id="KE747827">
    <property type="protein sequence ID" value="RMZ71727.1"/>
    <property type="molecule type" value="Genomic_DNA"/>
</dbReference>
<reference evidence="2 3" key="1">
    <citation type="journal article" date="2014" name="PLoS ONE">
        <title>De novo Genome Assembly of the Fungal Plant Pathogen Pyrenophora semeniperda.</title>
        <authorList>
            <person name="Soliai M.M."/>
            <person name="Meyer S.E."/>
            <person name="Udall J.A."/>
            <person name="Elzinga D.E."/>
            <person name="Hermansen R.A."/>
            <person name="Bodily P.M."/>
            <person name="Hart A.A."/>
            <person name="Coleman C.E."/>
        </authorList>
    </citation>
    <scope>NUCLEOTIDE SEQUENCE [LARGE SCALE GENOMIC DNA]</scope>
    <source>
        <strain evidence="2 3">CCB06</strain>
        <tissue evidence="2">Mycelium</tissue>
    </source>
</reference>
<gene>
    <name evidence="2" type="ORF">GMOD_00006871</name>
</gene>
<dbReference type="OrthoDB" id="25896at2759"/>
<dbReference type="Proteomes" id="UP000265663">
    <property type="component" value="Unassembled WGS sequence"/>
</dbReference>